<feature type="transmembrane region" description="Helical" evidence="17">
    <location>
        <begin position="1827"/>
        <end position="1852"/>
    </location>
</feature>
<feature type="transmembrane region" description="Helical" evidence="17">
    <location>
        <begin position="1284"/>
        <end position="1307"/>
    </location>
</feature>
<keyword evidence="20" id="KW-1185">Reference proteome</keyword>
<feature type="transmembrane region" description="Helical" evidence="17">
    <location>
        <begin position="1732"/>
        <end position="1759"/>
    </location>
</feature>
<keyword evidence="11 17" id="KW-0472">Membrane</keyword>
<accession>A0A4S4LRE8</accession>
<keyword evidence="8" id="KW-0851">Voltage-gated channel</keyword>
<dbReference type="FunFam" id="1.10.287.70:FF:000093">
    <property type="entry name" value="Calcium channel subunit Cch1"/>
    <property type="match status" value="1"/>
</dbReference>
<evidence type="ECO:0000256" key="10">
    <source>
        <dbReference type="ARBA" id="ARBA00023065"/>
    </source>
</evidence>
<feature type="region of interest" description="Disordered" evidence="16">
    <location>
        <begin position="1"/>
        <end position="123"/>
    </location>
</feature>
<evidence type="ECO:0000256" key="3">
    <source>
        <dbReference type="ARBA" id="ARBA00022475"/>
    </source>
</evidence>
<keyword evidence="2" id="KW-0813">Transport</keyword>
<feature type="domain" description="Ion transport" evidence="18">
    <location>
        <begin position="555"/>
        <end position="791"/>
    </location>
</feature>
<comment type="subcellular location">
    <subcellularLocation>
        <location evidence="1">Cell membrane</location>
        <topology evidence="1">Multi-pass membrane protein</topology>
    </subcellularLocation>
</comment>
<feature type="transmembrane region" description="Helical" evidence="17">
    <location>
        <begin position="894"/>
        <end position="911"/>
    </location>
</feature>
<dbReference type="PANTHER" id="PTHR45628">
    <property type="entry name" value="VOLTAGE-DEPENDENT CALCIUM CHANNEL TYPE A SUBUNIT ALPHA-1"/>
    <property type="match status" value="1"/>
</dbReference>
<keyword evidence="10" id="KW-0406">Ion transport</keyword>
<evidence type="ECO:0000256" key="4">
    <source>
        <dbReference type="ARBA" id="ARBA00022568"/>
    </source>
</evidence>
<comment type="caution">
    <text evidence="19">The sequence shown here is derived from an EMBL/GenBank/DDBJ whole genome shotgun (WGS) entry which is preliminary data.</text>
</comment>
<keyword evidence="3" id="KW-1003">Cell membrane</keyword>
<keyword evidence="13" id="KW-0407">Ion channel</keyword>
<evidence type="ECO:0000259" key="18">
    <source>
        <dbReference type="Pfam" id="PF00520"/>
    </source>
</evidence>
<evidence type="ECO:0000256" key="8">
    <source>
        <dbReference type="ARBA" id="ARBA00022882"/>
    </source>
</evidence>
<dbReference type="Gene3D" id="1.20.120.350">
    <property type="entry name" value="Voltage-gated potassium channels. Chain C"/>
    <property type="match status" value="4"/>
</dbReference>
<dbReference type="Proteomes" id="UP000310158">
    <property type="component" value="Unassembled WGS sequence"/>
</dbReference>
<sequence>MDHPLDHHPSGSISSSSSAVDLPGLASAGPSSPSLGPSETHGSFARRRTSWGMVEDGQDPLRHLDGPFRTSPALPQSSNSGTYVLDDDPFAAYPTDDPFAAPAPERYPTGRAQTYEVQEDRYGSRSEQAYANARAAASAASLIDPASSSYYYRDSRASEGDTGRRDDDEAHLTSNMARADTPEGWSADSERADAAVGRRRTLRYSVGPSPLRKTGSRFRSVSRSIKRASLRVVNLAGMGLEEHARLDDVEDEDKGKVSKAGVVVEEEMDEDEEKLEGLPDLRMNLPIRGRTLGCLGPENSVRLAMYRFLVYPWTEPAILCLIIFNAVILTIQASHSLTLSDPNAAPPPVKGYFHAWEDYALFVLFVFFRTFMRYSLEAFARICVTGFILDPDVPISTLFTSPFATPDAMLDAVPSTLTRQGSLTQTQVHPTQLTRSHTITHRLRQFYSNVSRPFALMHSGDTFPTGTGTTPGIIAPSISTSTASSSSSSSSRFIRLRSDTAGSTTPIMEKAMQQARSASKPAYAPPSALARSATELALPFKFSVALARGVTERNVPYLRHSWSRVDFVAIIGFWVTVVLAETGVERGSKHVGLFRALSVLRISRLLAVTSGTTTIMRSLKIARPLLASVLYFVLFAMALFSIIGIQTFSGSFRRSCYLSPTLGVEDEIQLGQQCGGYIDPQSLNATGYIPLNGDPDRPKGYICPLGQVCKEDQNPNSGIESFDTIYFSALQVVIVSSANGWSPIMYSMIDSEFFVSCIFFIVCIVVLNFWLINLFVAVITNTFSAIREETQKSAFGAAPLRPVMDDNAWALVDGRNAKQNRVREMYEHIRWCWVALALASLVLQATRTVDMSPTHEAILDNGELVLTIAFDIEIAVRVLAHLPDWRAFFRKGNNLLDLVLAIVSTVIQIPVIHNSAVYRWLTIFQLMRFYRVILEIPRMKPLLMSVFGNMYGLANMTLFLLLVNFIAALVAVQILRGDMIESDTMNFGQIFTSFLAVYQVFSSENWTNVLYDSSTAEVTLGQSAITVLFISAWFFFANFIVLQMFIAVINENFNVAEESKRGQQANHYWAAQQPQQTKETWRRRFNPYRWFKASPKAIVVENLPSNLVLPMQKSLVQDYGLPSQDRRTNVRVWLTDTAFGLTLQRRAPENRKRGVRHYTSKSLNMLQQLFIGDTHPNDVPLANLRNGRRESLKTQDPNDEEMERHLELLAMINNEAVAAEDASDAFYERRAQKADFIRDHPSYDKTFWIFSQKNKFRRLCQALVRPPNGERIFGRSPAPILHTIFQLLLLLTVVGGIVTEAIATPIYRRNFYLQNGFVRGSWFDINEAVFGLLLVVEFIIKIIADGFAFTPNAYVRSIWNILDFFIMIGLLVNVTTGLIFVGGLSRFTRALKALRALRLITLVEKMRTTFESLIISGVSRILDAALLAILYMIPYAVWGLNIFAGETNTCNDNSVQGTSDCINEYTNTVIGSSAEFPFPVPRVWDNPSPSTTFSFDSFRSSLLILFEIVSLEGWTDVMGVATSITGFGQQPQTNASQVNAIFFLVYNLLGAVVILTLFVSSPYIDLVQHYHREFQFEDRDSISDPAATRTRPRWPIRAWCFDQAVRKHGWWSRMMTVLFTVHIFALMQVDIVLTFQPQHFADQLRSDFFVFITSVYVLDILVRLYGLGWHSFRANGWNLFDIVVAGGSLITTVSVRVGANGYIIEQLQKLFLVSIAFKLIQRMNNLNKLFKTAISSLPVILSLLSLWVTFFLFFGILFVEVFSLTKWESGETQNQNYTTLGTALVMLAFMTSGEGWNQYMHDYALVYPRCTNSSATDPDSDCGSVGWAFTLFIAWNLLSMYIFVNMFTGVVVENFSYVFQMTGGSKAVTREEMRAFKKVWAEFANPRTGFLERNRFVPFFAKLSGIFEVRIYPVEYNVPEILATCKATGDTDTSWNRSTIIEGVDLDKLNRNLSRIDYSAIRKRRNLYSRLYHEASISHQHGKGISFTDMLLLLSHHKLIVDKDALILKDLVVRTETNKLVTDLVNVDRVRSYLKCITYRRRFLAQRDSARREKEAREIPAIIVDDFPSTPPQSTRDIASHRLPPSPFSDSESPSHSAGEGPRDPFDLSISGGSPRSSTLQRARRTSDVSMLSTDLGLRYMRDLSPSRDPSLLRDDEGHDVLTSMQNSSWGDLMLEVEEEEHRD</sequence>
<comment type="similarity">
    <text evidence="14">Belongs to the calcium channel alpha-1 subunit (TC 1.A.1.11) family.</text>
</comment>
<keyword evidence="12" id="KW-0325">Glycoprotein</keyword>
<dbReference type="EMBL" id="SGPL01000240">
    <property type="protein sequence ID" value="THH14934.1"/>
    <property type="molecule type" value="Genomic_DNA"/>
</dbReference>
<dbReference type="InterPro" id="IPR050599">
    <property type="entry name" value="VDCC_alpha-1_subunit"/>
</dbReference>
<feature type="transmembrane region" description="Helical" evidence="17">
    <location>
        <begin position="1677"/>
        <end position="1695"/>
    </location>
</feature>
<evidence type="ECO:0000256" key="6">
    <source>
        <dbReference type="ARBA" id="ARBA00022692"/>
    </source>
</evidence>
<evidence type="ECO:0000256" key="7">
    <source>
        <dbReference type="ARBA" id="ARBA00022837"/>
    </source>
</evidence>
<feature type="transmembrane region" description="Helical" evidence="17">
    <location>
        <begin position="1364"/>
        <end position="1387"/>
    </location>
</feature>
<evidence type="ECO:0000313" key="19">
    <source>
        <dbReference type="EMBL" id="THH14934.1"/>
    </source>
</evidence>
<dbReference type="GO" id="GO:0005891">
    <property type="term" value="C:voltage-gated calcium channel complex"/>
    <property type="evidence" value="ECO:0007669"/>
    <property type="project" value="TreeGrafter"/>
</dbReference>
<feature type="transmembrane region" description="Helical" evidence="17">
    <location>
        <begin position="1648"/>
        <end position="1665"/>
    </location>
</feature>
<keyword evidence="7" id="KW-0106">Calcium</keyword>
<evidence type="ECO:0000256" key="16">
    <source>
        <dbReference type="SAM" id="MobiDB-lite"/>
    </source>
</evidence>
<feature type="transmembrane region" description="Helical" evidence="17">
    <location>
        <begin position="625"/>
        <end position="645"/>
    </location>
</feature>
<feature type="transmembrane region" description="Helical" evidence="17">
    <location>
        <begin position="1027"/>
        <end position="1049"/>
    </location>
</feature>
<feature type="domain" description="Ion transport" evidence="18">
    <location>
        <begin position="831"/>
        <end position="1059"/>
    </location>
</feature>
<evidence type="ECO:0000256" key="13">
    <source>
        <dbReference type="ARBA" id="ARBA00023303"/>
    </source>
</evidence>
<feature type="transmembrane region" description="Helical" evidence="17">
    <location>
        <begin position="953"/>
        <end position="975"/>
    </location>
</feature>
<keyword evidence="9 17" id="KW-1133">Transmembrane helix</keyword>
<keyword evidence="6 17" id="KW-0812">Transmembrane</keyword>
<evidence type="ECO:0000256" key="2">
    <source>
        <dbReference type="ARBA" id="ARBA00022448"/>
    </source>
</evidence>
<organism evidence="19 20">
    <name type="scientific">Bondarzewia mesenterica</name>
    <dbReference type="NCBI Taxonomy" id="1095465"/>
    <lineage>
        <taxon>Eukaryota</taxon>
        <taxon>Fungi</taxon>
        <taxon>Dikarya</taxon>
        <taxon>Basidiomycota</taxon>
        <taxon>Agaricomycotina</taxon>
        <taxon>Agaricomycetes</taxon>
        <taxon>Russulales</taxon>
        <taxon>Bondarzewiaceae</taxon>
        <taxon>Bondarzewia</taxon>
    </lineage>
</organism>
<evidence type="ECO:0000256" key="12">
    <source>
        <dbReference type="ARBA" id="ARBA00023180"/>
    </source>
</evidence>
<evidence type="ECO:0000256" key="5">
    <source>
        <dbReference type="ARBA" id="ARBA00022673"/>
    </source>
</evidence>
<evidence type="ECO:0000256" key="15">
    <source>
        <dbReference type="ARBA" id="ARBA00067459"/>
    </source>
</evidence>
<feature type="region of interest" description="Disordered" evidence="16">
    <location>
        <begin position="2062"/>
        <end position="2128"/>
    </location>
</feature>
<feature type="region of interest" description="Disordered" evidence="16">
    <location>
        <begin position="153"/>
        <end position="208"/>
    </location>
</feature>
<keyword evidence="5" id="KW-0107">Calcium channel</keyword>
<feature type="domain" description="Ion transport" evidence="18">
    <location>
        <begin position="1282"/>
        <end position="1559"/>
    </location>
</feature>
<dbReference type="InterPro" id="IPR005821">
    <property type="entry name" value="Ion_trans_dom"/>
</dbReference>
<feature type="transmembrane region" description="Helical" evidence="17">
    <location>
        <begin position="1540"/>
        <end position="1564"/>
    </location>
</feature>
<reference evidence="19 20" key="1">
    <citation type="submission" date="2019-02" db="EMBL/GenBank/DDBJ databases">
        <title>Genome sequencing of the rare red list fungi Bondarzewia mesenterica.</title>
        <authorList>
            <person name="Buettner E."/>
            <person name="Kellner H."/>
        </authorList>
    </citation>
    <scope>NUCLEOTIDE SEQUENCE [LARGE SCALE GENOMIC DNA]</scope>
    <source>
        <strain evidence="19 20">DSM 108281</strain>
    </source>
</reference>
<evidence type="ECO:0000256" key="14">
    <source>
        <dbReference type="ARBA" id="ARBA00061395"/>
    </source>
</evidence>
<evidence type="ECO:0000256" key="9">
    <source>
        <dbReference type="ARBA" id="ARBA00022989"/>
    </source>
</evidence>
<feature type="compositionally biased region" description="Low complexity" evidence="16">
    <location>
        <begin position="2088"/>
        <end position="2097"/>
    </location>
</feature>
<dbReference type="GO" id="GO:0098703">
    <property type="term" value="P:calcium ion import across plasma membrane"/>
    <property type="evidence" value="ECO:0007669"/>
    <property type="project" value="TreeGrafter"/>
</dbReference>
<feature type="transmembrane region" description="Helical" evidence="17">
    <location>
        <begin position="753"/>
        <end position="779"/>
    </location>
</feature>
<proteinExistence type="inferred from homology"/>
<protein>
    <recommendedName>
        <fullName evidence="15">Calcium-channel protein CCH1</fullName>
    </recommendedName>
</protein>
<dbReference type="InterPro" id="IPR027359">
    <property type="entry name" value="Volt_channel_dom_sf"/>
</dbReference>
<dbReference type="Gene3D" id="1.10.287.70">
    <property type="match status" value="4"/>
</dbReference>
<feature type="transmembrane region" description="Helical" evidence="17">
    <location>
        <begin position="1616"/>
        <end position="1636"/>
    </location>
</feature>
<feature type="compositionally biased region" description="Basic and acidic residues" evidence="16">
    <location>
        <begin position="153"/>
        <end position="171"/>
    </location>
</feature>
<feature type="compositionally biased region" description="Polar residues" evidence="16">
    <location>
        <begin position="73"/>
        <end position="82"/>
    </location>
</feature>
<feature type="domain" description="Ion transport" evidence="18">
    <location>
        <begin position="1610"/>
        <end position="1858"/>
    </location>
</feature>
<dbReference type="SUPFAM" id="SSF81324">
    <property type="entry name" value="Voltage-gated potassium channels"/>
    <property type="match status" value="4"/>
</dbReference>
<feature type="transmembrane region" description="Helical" evidence="17">
    <location>
        <begin position="308"/>
        <end position="331"/>
    </location>
</feature>
<evidence type="ECO:0000256" key="1">
    <source>
        <dbReference type="ARBA" id="ARBA00004651"/>
    </source>
</evidence>
<feature type="transmembrane region" description="Helical" evidence="17">
    <location>
        <begin position="1328"/>
        <end position="1344"/>
    </location>
</feature>
<gene>
    <name evidence="19" type="ORF">EW146_g5467</name>
</gene>
<feature type="transmembrane region" description="Helical" evidence="17">
    <location>
        <begin position="351"/>
        <end position="371"/>
    </location>
</feature>
<evidence type="ECO:0000256" key="11">
    <source>
        <dbReference type="ARBA" id="ARBA00023136"/>
    </source>
</evidence>
<name>A0A4S4LRE8_9AGAM</name>
<evidence type="ECO:0000256" key="17">
    <source>
        <dbReference type="SAM" id="Phobius"/>
    </source>
</evidence>
<keyword evidence="4" id="KW-0109">Calcium transport</keyword>
<dbReference type="Pfam" id="PF00520">
    <property type="entry name" value="Ion_trans"/>
    <property type="match status" value="4"/>
</dbReference>
<dbReference type="OrthoDB" id="416585at2759"/>
<dbReference type="PANTHER" id="PTHR45628:SF7">
    <property type="entry name" value="VOLTAGE-DEPENDENT CALCIUM CHANNEL TYPE A SUBUNIT ALPHA-1"/>
    <property type="match status" value="1"/>
</dbReference>
<feature type="compositionally biased region" description="Low complexity" evidence="16">
    <location>
        <begin position="10"/>
        <end position="38"/>
    </location>
</feature>
<dbReference type="GO" id="GO:0008331">
    <property type="term" value="F:high voltage-gated calcium channel activity"/>
    <property type="evidence" value="ECO:0007669"/>
    <property type="project" value="TreeGrafter"/>
</dbReference>
<evidence type="ECO:0000313" key="20">
    <source>
        <dbReference type="Proteomes" id="UP000310158"/>
    </source>
</evidence>
<feature type="compositionally biased region" description="Polar residues" evidence="16">
    <location>
        <begin position="2111"/>
        <end position="2121"/>
    </location>
</feature>